<evidence type="ECO:0000256" key="1">
    <source>
        <dbReference type="ARBA" id="ARBA00009080"/>
    </source>
</evidence>
<dbReference type="OrthoDB" id="9786703at2"/>
<dbReference type="SUPFAM" id="SSF51735">
    <property type="entry name" value="NAD(P)-binding Rossmann-fold domains"/>
    <property type="match status" value="1"/>
</dbReference>
<keyword evidence="7" id="KW-1185">Reference proteome</keyword>
<evidence type="ECO:0000256" key="3">
    <source>
        <dbReference type="ARBA" id="ARBA00023027"/>
    </source>
</evidence>
<dbReference type="EMBL" id="CP013652">
    <property type="protein sequence ID" value="ALS21885.1"/>
    <property type="molecule type" value="Genomic_DNA"/>
</dbReference>
<dbReference type="PROSITE" id="PS00895">
    <property type="entry name" value="3_HYDROXYISOBUT_DH"/>
    <property type="match status" value="1"/>
</dbReference>
<dbReference type="Pfam" id="PF03446">
    <property type="entry name" value="NAD_binding_2"/>
    <property type="match status" value="1"/>
</dbReference>
<dbReference type="PATRIC" id="fig|162209.4.peg.1599"/>
<dbReference type="InterPro" id="IPR002204">
    <property type="entry name" value="3-OH-isobutyrate_DH-rel_CS"/>
</dbReference>
<organism evidence="6 7">
    <name type="scientific">Paenibacillus naphthalenovorans</name>
    <dbReference type="NCBI Taxonomy" id="162209"/>
    <lineage>
        <taxon>Bacteria</taxon>
        <taxon>Bacillati</taxon>
        <taxon>Bacillota</taxon>
        <taxon>Bacilli</taxon>
        <taxon>Bacillales</taxon>
        <taxon>Paenibacillaceae</taxon>
        <taxon>Paenibacillus</taxon>
    </lineage>
</organism>
<dbReference type="PANTHER" id="PTHR43060:SF15">
    <property type="entry name" value="3-HYDROXYISOBUTYRATE DEHYDROGENASE-LIKE 1, MITOCHONDRIAL-RELATED"/>
    <property type="match status" value="1"/>
</dbReference>
<dbReference type="PIRSF" id="PIRSF000103">
    <property type="entry name" value="HIBADH"/>
    <property type="match status" value="1"/>
</dbReference>
<dbReference type="InterPro" id="IPR036291">
    <property type="entry name" value="NAD(P)-bd_dom_sf"/>
</dbReference>
<accession>A0A0U2W3B6</accession>
<feature type="domain" description="3-hydroxyisobutyrate dehydrogenase-like NAD-binding" evidence="5">
    <location>
        <begin position="164"/>
        <end position="283"/>
    </location>
</feature>
<dbReference type="Pfam" id="PF14833">
    <property type="entry name" value="NAD_binding_11"/>
    <property type="match status" value="1"/>
</dbReference>
<keyword evidence="3" id="KW-0520">NAD</keyword>
<dbReference type="Gene3D" id="3.40.50.720">
    <property type="entry name" value="NAD(P)-binding Rossmann-like Domain"/>
    <property type="match status" value="1"/>
</dbReference>
<dbReference type="GO" id="GO:0051287">
    <property type="term" value="F:NAD binding"/>
    <property type="evidence" value="ECO:0007669"/>
    <property type="project" value="InterPro"/>
</dbReference>
<dbReference type="InterPro" id="IPR008927">
    <property type="entry name" value="6-PGluconate_DH-like_C_sf"/>
</dbReference>
<reference evidence="7" key="1">
    <citation type="submission" date="2015-12" db="EMBL/GenBank/DDBJ databases">
        <title>Complete genome sequences of two moderately thermophilic Paenibacillus species.</title>
        <authorList>
            <person name="Butler R.III."/>
            <person name="Wang J."/>
            <person name="Stark B.C."/>
            <person name="Pombert J.-F."/>
        </authorList>
    </citation>
    <scope>NUCLEOTIDE SEQUENCE [LARGE SCALE GENOMIC DNA]</scope>
    <source>
        <strain evidence="7">32O-Y</strain>
    </source>
</reference>
<dbReference type="PANTHER" id="PTHR43060">
    <property type="entry name" value="3-HYDROXYISOBUTYRATE DEHYDROGENASE-LIKE 1, MITOCHONDRIAL-RELATED"/>
    <property type="match status" value="1"/>
</dbReference>
<keyword evidence="2" id="KW-0560">Oxidoreductase</keyword>
<name>A0A0U2W3B6_9BACL</name>
<dbReference type="InterPro" id="IPR029154">
    <property type="entry name" value="HIBADH-like_NADP-bd"/>
</dbReference>
<dbReference type="GO" id="GO:0016054">
    <property type="term" value="P:organic acid catabolic process"/>
    <property type="evidence" value="ECO:0007669"/>
    <property type="project" value="UniProtKB-ARBA"/>
</dbReference>
<dbReference type="AlphaFoldDB" id="A0A0U2W3B6"/>
<dbReference type="GO" id="GO:0050661">
    <property type="term" value="F:NADP binding"/>
    <property type="evidence" value="ECO:0007669"/>
    <property type="project" value="InterPro"/>
</dbReference>
<evidence type="ECO:0000259" key="5">
    <source>
        <dbReference type="Pfam" id="PF14833"/>
    </source>
</evidence>
<reference evidence="6 7" key="2">
    <citation type="journal article" date="2016" name="Genome Announc.">
        <title>Complete Genome Sequences of Two Interactive Moderate Thermophiles, Paenibacillus napthalenovorans 32O-Y and Paenibacillus sp. 32O-W.</title>
        <authorList>
            <person name="Butler R.R.III."/>
            <person name="Wang J."/>
            <person name="Stark B.C."/>
            <person name="Pombert J.F."/>
        </authorList>
    </citation>
    <scope>NUCLEOTIDE SEQUENCE [LARGE SCALE GENOMIC DNA]</scope>
    <source>
        <strain evidence="6 7">32O-Y</strain>
    </source>
</reference>
<dbReference type="SUPFAM" id="SSF48179">
    <property type="entry name" value="6-phosphogluconate dehydrogenase C-terminal domain-like"/>
    <property type="match status" value="1"/>
</dbReference>
<evidence type="ECO:0000256" key="2">
    <source>
        <dbReference type="ARBA" id="ARBA00023002"/>
    </source>
</evidence>
<dbReference type="Proteomes" id="UP000061660">
    <property type="component" value="Chromosome"/>
</dbReference>
<protein>
    <submittedName>
        <fullName evidence="6">2-hydroxy-3-oxopropionate reductase</fullName>
    </submittedName>
</protein>
<evidence type="ECO:0000313" key="7">
    <source>
        <dbReference type="Proteomes" id="UP000061660"/>
    </source>
</evidence>
<gene>
    <name evidence="6" type="ORF">IJ22_15090</name>
</gene>
<sequence length="290" mass="31617">MKVAFIGLGNMGLPMSKNLVKANYEVYGLNRSKGREQLFAEAGGKTGYSLPELARIADVMMTCLPFPADVEEVFLGSDGIVANGHAGQILIDFSTVSPDLNHKIEKEAAKKGIEFLDAPVSGGNFGAESGTLSIMVGGKKEVFHKVYPLFEVLGKQIYHTGPVGSGTIIKLINQYMVGVHTQAASEAFIIGEKMGIDGPLMFDILNASYAQSRIFERHYTNFIAQNQFQAGFALKLLFKDLTLVQKMAEDNDINLPIGKPITSLFQQAKESSHGDKDMSAMVLYVKELQK</sequence>
<dbReference type="Gene3D" id="1.10.1040.10">
    <property type="entry name" value="N-(1-d-carboxylethyl)-l-norvaline Dehydrogenase, domain 2"/>
    <property type="match status" value="1"/>
</dbReference>
<dbReference type="InterPro" id="IPR015815">
    <property type="entry name" value="HIBADH-related"/>
</dbReference>
<evidence type="ECO:0000259" key="4">
    <source>
        <dbReference type="Pfam" id="PF03446"/>
    </source>
</evidence>
<dbReference type="RefSeq" id="WP_062408254.1">
    <property type="nucleotide sequence ID" value="NZ_BJCS01000003.1"/>
</dbReference>
<feature type="domain" description="6-phosphogluconate dehydrogenase NADP-binding" evidence="4">
    <location>
        <begin position="2"/>
        <end position="161"/>
    </location>
</feature>
<proteinExistence type="inferred from homology"/>
<dbReference type="KEGG" id="pnp:IJ22_15090"/>
<dbReference type="STRING" id="162209.IJ22_15090"/>
<dbReference type="InterPro" id="IPR006115">
    <property type="entry name" value="6PGDH_NADP-bd"/>
</dbReference>
<comment type="similarity">
    <text evidence="1">Belongs to the HIBADH-related family.</text>
</comment>
<dbReference type="InterPro" id="IPR013328">
    <property type="entry name" value="6PGD_dom2"/>
</dbReference>
<evidence type="ECO:0000313" key="6">
    <source>
        <dbReference type="EMBL" id="ALS21885.1"/>
    </source>
</evidence>
<dbReference type="GO" id="GO:0016491">
    <property type="term" value="F:oxidoreductase activity"/>
    <property type="evidence" value="ECO:0007669"/>
    <property type="project" value="UniProtKB-KW"/>
</dbReference>